<dbReference type="EMBL" id="JASCQO010000017">
    <property type="protein sequence ID" value="MDI5932792.1"/>
    <property type="molecule type" value="Genomic_DNA"/>
</dbReference>
<protein>
    <submittedName>
        <fullName evidence="3">Flavin reductase family protein</fullName>
        <ecNumber evidence="3">1.-.-.-</ecNumber>
    </submittedName>
</protein>
<evidence type="ECO:0000313" key="4">
    <source>
        <dbReference type="Proteomes" id="UP001244242"/>
    </source>
</evidence>
<dbReference type="InterPro" id="IPR012349">
    <property type="entry name" value="Split_barrel_FMN-bd"/>
</dbReference>
<dbReference type="InterPro" id="IPR050268">
    <property type="entry name" value="NADH-dep_flavin_reductase"/>
</dbReference>
<dbReference type="InterPro" id="IPR002563">
    <property type="entry name" value="Flavin_Rdtase-like_dom"/>
</dbReference>
<dbReference type="EC" id="1.-.-.-" evidence="3"/>
<dbReference type="Proteomes" id="UP001244242">
    <property type="component" value="Unassembled WGS sequence"/>
</dbReference>
<evidence type="ECO:0000256" key="1">
    <source>
        <dbReference type="ARBA" id="ARBA00023002"/>
    </source>
</evidence>
<dbReference type="SUPFAM" id="SSF50475">
    <property type="entry name" value="FMN-binding split barrel"/>
    <property type="match status" value="1"/>
</dbReference>
<feature type="domain" description="Flavin reductase like" evidence="2">
    <location>
        <begin position="30"/>
        <end position="173"/>
    </location>
</feature>
<accession>A0ABT6VHP6</accession>
<dbReference type="PANTHER" id="PTHR30466">
    <property type="entry name" value="FLAVIN REDUCTASE"/>
    <property type="match status" value="1"/>
</dbReference>
<dbReference type="RefSeq" id="WP_282720326.1">
    <property type="nucleotide sequence ID" value="NZ_JASCQO010000017.1"/>
</dbReference>
<dbReference type="GO" id="GO:0016491">
    <property type="term" value="F:oxidoreductase activity"/>
    <property type="evidence" value="ECO:0007669"/>
    <property type="project" value="UniProtKB-KW"/>
</dbReference>
<reference evidence="3 4" key="1">
    <citation type="submission" date="2023-04" db="EMBL/GenBank/DDBJ databases">
        <title>Halomonas strains isolated from rhizosphere soil.</title>
        <authorList>
            <person name="Xu L."/>
            <person name="Sun J.-Q."/>
        </authorList>
    </citation>
    <scope>NUCLEOTIDE SEQUENCE [LARGE SCALE GENOMIC DNA]</scope>
    <source>
        <strain evidence="3 4">LN1S58</strain>
    </source>
</reference>
<organism evidence="3 4">
    <name type="scientific">Halomonas kalidii</name>
    <dbReference type="NCBI Taxonomy" id="3043293"/>
    <lineage>
        <taxon>Bacteria</taxon>
        <taxon>Pseudomonadati</taxon>
        <taxon>Pseudomonadota</taxon>
        <taxon>Gammaproteobacteria</taxon>
        <taxon>Oceanospirillales</taxon>
        <taxon>Halomonadaceae</taxon>
        <taxon>Halomonas</taxon>
    </lineage>
</organism>
<gene>
    <name evidence="3" type="ORF">QLQ84_03235</name>
</gene>
<name>A0ABT6VHP6_9GAMM</name>
<dbReference type="Gene3D" id="2.30.110.10">
    <property type="entry name" value="Electron Transport, Fmn-binding Protein, Chain A"/>
    <property type="match status" value="1"/>
</dbReference>
<keyword evidence="1 3" id="KW-0560">Oxidoreductase</keyword>
<dbReference type="SMART" id="SM00903">
    <property type="entry name" value="Flavin_Reduct"/>
    <property type="match status" value="1"/>
</dbReference>
<comment type="caution">
    <text evidence="3">The sequence shown here is derived from an EMBL/GenBank/DDBJ whole genome shotgun (WGS) entry which is preliminary data.</text>
</comment>
<keyword evidence="4" id="KW-1185">Reference proteome</keyword>
<evidence type="ECO:0000313" key="3">
    <source>
        <dbReference type="EMBL" id="MDI5932792.1"/>
    </source>
</evidence>
<sequence>MTNVTAPAPARGDASEFSEALDGRALRNTLGRFATGVTVVTSTTETGAPVGITANSFSSLSLEPALILWSLVLSSPNLAAFAEGRPFAVNILGAHQDELAMQFARSAEDKFAGVAHHANAHGVPLLAGALARLECRVEFTRIAGDHLLIVGRVQRFDTEEGEPLVFYQGNFQRVIA</sequence>
<evidence type="ECO:0000259" key="2">
    <source>
        <dbReference type="SMART" id="SM00903"/>
    </source>
</evidence>
<dbReference type="PANTHER" id="PTHR30466:SF1">
    <property type="entry name" value="FMN REDUCTASE (NADH) RUTF"/>
    <property type="match status" value="1"/>
</dbReference>
<dbReference type="Pfam" id="PF01613">
    <property type="entry name" value="Flavin_Reduct"/>
    <property type="match status" value="1"/>
</dbReference>
<proteinExistence type="predicted"/>